<keyword evidence="1" id="KW-1133">Transmembrane helix</keyword>
<evidence type="ECO:0000256" key="1">
    <source>
        <dbReference type="SAM" id="Phobius"/>
    </source>
</evidence>
<feature type="transmembrane region" description="Helical" evidence="1">
    <location>
        <begin position="39"/>
        <end position="62"/>
    </location>
</feature>
<evidence type="ECO:0000313" key="3">
    <source>
        <dbReference type="Proteomes" id="UP001059950"/>
    </source>
</evidence>
<keyword evidence="1" id="KW-0812">Transmembrane</keyword>
<name>A0ABY5GXL7_9GAMM</name>
<keyword evidence="1" id="KW-0472">Membrane</keyword>
<accession>A0ABY5GXL7</accession>
<dbReference type="EMBL" id="CP073344">
    <property type="protein sequence ID" value="UTW03977.1"/>
    <property type="molecule type" value="Genomic_DNA"/>
</dbReference>
<evidence type="ECO:0000313" key="2">
    <source>
        <dbReference type="EMBL" id="UTW03977.1"/>
    </source>
</evidence>
<sequence length="161" mass="17572">MSLKKIFVINLVLGIFVCLAHIPVVALKLSGASGFESVNLWQVLPLIPFDLVLLLGAIAALAGSDERKSKILPVHAVIFGLLSALIVGMLLWFVLLGFPEGNFSWSPGFGAALVGYSVHVCKRAFYQGTSKLMANAGWYSAGIVFFFELVLMYKFYVVHFT</sequence>
<proteinExistence type="predicted"/>
<feature type="transmembrane region" description="Helical" evidence="1">
    <location>
        <begin position="7"/>
        <end position="27"/>
    </location>
</feature>
<reference evidence="2" key="1">
    <citation type="submission" date="2021-04" db="EMBL/GenBank/DDBJ databases">
        <title>Oceanospirillales bacteria with DddD are important DMSP degraders in coastal seawater.</title>
        <authorList>
            <person name="Liu J."/>
        </authorList>
    </citation>
    <scope>NUCLEOTIDE SEQUENCE</scope>
    <source>
        <strain evidence="2">GY6</strain>
    </source>
</reference>
<gene>
    <name evidence="2" type="ORF">KDX31_02820</name>
</gene>
<dbReference type="Proteomes" id="UP001059950">
    <property type="component" value="Chromosome"/>
</dbReference>
<protein>
    <submittedName>
        <fullName evidence="2">Uncharacterized protein</fullName>
    </submittedName>
</protein>
<organism evidence="2 3">
    <name type="scientific">Amphritea atlantica</name>
    <dbReference type="NCBI Taxonomy" id="355243"/>
    <lineage>
        <taxon>Bacteria</taxon>
        <taxon>Pseudomonadati</taxon>
        <taxon>Pseudomonadota</taxon>
        <taxon>Gammaproteobacteria</taxon>
        <taxon>Oceanospirillales</taxon>
        <taxon>Oceanospirillaceae</taxon>
        <taxon>Amphritea</taxon>
    </lineage>
</organism>
<feature type="transmembrane region" description="Helical" evidence="1">
    <location>
        <begin position="74"/>
        <end position="98"/>
    </location>
</feature>
<feature type="transmembrane region" description="Helical" evidence="1">
    <location>
        <begin position="137"/>
        <end position="156"/>
    </location>
</feature>
<keyword evidence="3" id="KW-1185">Reference proteome</keyword>